<dbReference type="EMBL" id="FRAA01000004">
    <property type="protein sequence ID" value="SHK38433.1"/>
    <property type="molecule type" value="Genomic_DNA"/>
</dbReference>
<dbReference type="Proteomes" id="UP000184474">
    <property type="component" value="Unassembled WGS sequence"/>
</dbReference>
<keyword evidence="3" id="KW-1185">Reference proteome</keyword>
<proteinExistence type="predicted"/>
<keyword evidence="1" id="KW-0732">Signal</keyword>
<dbReference type="AlphaFoldDB" id="A0A1M6S181"/>
<dbReference type="RefSeq" id="WP_073122950.1">
    <property type="nucleotide sequence ID" value="NZ_FRAA01000004.1"/>
</dbReference>
<evidence type="ECO:0000313" key="2">
    <source>
        <dbReference type="EMBL" id="SHK38433.1"/>
    </source>
</evidence>
<gene>
    <name evidence="2" type="ORF">SAMN04488028_104364</name>
</gene>
<accession>A0A1M6S181</accession>
<dbReference type="STRING" id="156994.SAMN04488028_104364"/>
<name>A0A1M6S181_REIAG</name>
<evidence type="ECO:0000256" key="1">
    <source>
        <dbReference type="SAM" id="SignalP"/>
    </source>
</evidence>
<feature type="signal peptide" evidence="1">
    <location>
        <begin position="1"/>
        <end position="20"/>
    </location>
</feature>
<evidence type="ECO:0000313" key="3">
    <source>
        <dbReference type="Proteomes" id="UP000184474"/>
    </source>
</evidence>
<protein>
    <submittedName>
        <fullName evidence="2">Uncharacterized protein</fullName>
    </submittedName>
</protein>
<organism evidence="2 3">
    <name type="scientific">Reichenbachiella agariperforans</name>
    <dbReference type="NCBI Taxonomy" id="156994"/>
    <lineage>
        <taxon>Bacteria</taxon>
        <taxon>Pseudomonadati</taxon>
        <taxon>Bacteroidota</taxon>
        <taxon>Cytophagia</taxon>
        <taxon>Cytophagales</taxon>
        <taxon>Reichenbachiellaceae</taxon>
        <taxon>Reichenbachiella</taxon>
    </lineage>
</organism>
<dbReference type="Gene3D" id="2.60.40.2340">
    <property type="match status" value="1"/>
</dbReference>
<reference evidence="3" key="1">
    <citation type="submission" date="2016-11" db="EMBL/GenBank/DDBJ databases">
        <authorList>
            <person name="Varghese N."/>
            <person name="Submissions S."/>
        </authorList>
    </citation>
    <scope>NUCLEOTIDE SEQUENCE [LARGE SCALE GENOMIC DNA]</scope>
    <source>
        <strain evidence="3">DSM 26134</strain>
    </source>
</reference>
<sequence length="312" mass="34301">MKKITYILFSILLVANMACIKDPLEDIEAGDWNNERSVINLKFENQVGIPTITRVDESTGTIELTINVSEIPDLSNIVLQSIQTSYGATSSVEQGESLNFENSDQTALLTVTSPTGKSRDYTIKVFSFEETLLGTYDITDLIVYGGTGPEYGGGGVLPMTSKPWIWPETGGPEAELDNTLTFEMTGITAEGNTYGAITNNEGADGLYADFQYVLDPVTDVNPFYRTVPKAAGTWERNYALDRIIFTFADGSTSTAELVAAGTEDLGNGLSKVTTEQALAFDINGTDDWDNIYSDYDKFVKKPRRFWIDLTKQ</sequence>
<feature type="chain" id="PRO_5009920750" evidence="1">
    <location>
        <begin position="21"/>
        <end position="312"/>
    </location>
</feature>